<accession>A0A238D0P7</accession>
<dbReference type="Proteomes" id="UP000214566">
    <property type="component" value="Unassembled WGS sequence"/>
</dbReference>
<name>A0A238D0P7_THIDL</name>
<keyword evidence="1" id="KW-0472">Membrane</keyword>
<sequence>MDFFILLLGGAVLGLVGVLVRLAGDAGVGPFASAFWRMALATPVLVGWALWAARAAANKAAAPAPIAATTPDPAPNVRLEWRKAAPPQLLGAWPQWALIALAAGMFAGDLILYHLGLFWTTVANATLESNLAPIVITLALWAFTRIAPRPVFLFGLACALAGALLMIGPHLGRGRALLGDVCGVTSALFYAGYQVSVQQARQRLDTLPLMAWVTAGATLALLPFALLEGRIWPTAPIGWIWLVGLALLVQIGGQVVIAYAVKHLSPALSSVGLLVQPATSAVYAWVLLGEGLGSWQLAGAGLVLAGIYLARRGM</sequence>
<dbReference type="InterPro" id="IPR000620">
    <property type="entry name" value="EamA_dom"/>
</dbReference>
<protein>
    <submittedName>
        <fullName evidence="3">Putative Permease of the drug/metabolite transporter (DMT) superfamily</fullName>
    </submittedName>
</protein>
<dbReference type="Pfam" id="PF00892">
    <property type="entry name" value="EamA"/>
    <property type="match status" value="1"/>
</dbReference>
<feature type="transmembrane region" description="Helical" evidence="1">
    <location>
        <begin position="207"/>
        <end position="227"/>
    </location>
</feature>
<evidence type="ECO:0000313" key="4">
    <source>
        <dbReference type="Proteomes" id="UP000214566"/>
    </source>
</evidence>
<feature type="transmembrane region" description="Helical" evidence="1">
    <location>
        <begin position="151"/>
        <end position="171"/>
    </location>
</feature>
<feature type="domain" description="EamA" evidence="2">
    <location>
        <begin position="178"/>
        <end position="310"/>
    </location>
</feature>
<feature type="transmembrane region" description="Helical" evidence="1">
    <location>
        <begin position="239"/>
        <end position="261"/>
    </location>
</feature>
<dbReference type="OrthoDB" id="8770617at2"/>
<evidence type="ECO:0000313" key="3">
    <source>
        <dbReference type="EMBL" id="SBP86805.1"/>
    </source>
</evidence>
<feature type="transmembrane region" description="Helical" evidence="1">
    <location>
        <begin position="96"/>
        <end position="119"/>
    </location>
</feature>
<dbReference type="RefSeq" id="WP_094159255.1">
    <property type="nucleotide sequence ID" value="NZ_LT592170.1"/>
</dbReference>
<keyword evidence="1" id="KW-1133">Transmembrane helix</keyword>
<feature type="transmembrane region" description="Helical" evidence="1">
    <location>
        <begin position="34"/>
        <end position="53"/>
    </location>
</feature>
<organism evidence="3 4">
    <name type="scientific">Thiomonas delicata</name>
    <name type="common">Thiomonas cuprina</name>
    <dbReference type="NCBI Taxonomy" id="364030"/>
    <lineage>
        <taxon>Bacteria</taxon>
        <taxon>Pseudomonadati</taxon>
        <taxon>Pseudomonadota</taxon>
        <taxon>Betaproteobacteria</taxon>
        <taxon>Burkholderiales</taxon>
        <taxon>Thiomonas</taxon>
    </lineage>
</organism>
<feature type="transmembrane region" description="Helical" evidence="1">
    <location>
        <begin position="125"/>
        <end position="144"/>
    </location>
</feature>
<reference evidence="3 4" key="1">
    <citation type="submission" date="2016-06" db="EMBL/GenBank/DDBJ databases">
        <authorList>
            <person name="Kjaerup R.B."/>
            <person name="Dalgaard T.S."/>
            <person name="Juul-Madsen H.R."/>
        </authorList>
    </citation>
    <scope>NUCLEOTIDE SEQUENCE [LARGE SCALE GENOMIC DNA]</scope>
    <source>
        <strain evidence="3 4">DSM 16361</strain>
    </source>
</reference>
<feature type="transmembrane region" description="Helical" evidence="1">
    <location>
        <begin position="177"/>
        <end position="195"/>
    </location>
</feature>
<dbReference type="SUPFAM" id="SSF103481">
    <property type="entry name" value="Multidrug resistance efflux transporter EmrE"/>
    <property type="match status" value="2"/>
</dbReference>
<dbReference type="GO" id="GO:0016020">
    <property type="term" value="C:membrane"/>
    <property type="evidence" value="ECO:0007669"/>
    <property type="project" value="InterPro"/>
</dbReference>
<proteinExistence type="predicted"/>
<feature type="transmembrane region" description="Helical" evidence="1">
    <location>
        <begin position="268"/>
        <end position="286"/>
    </location>
</feature>
<dbReference type="EMBL" id="FLMQ01000045">
    <property type="protein sequence ID" value="SBP86805.1"/>
    <property type="molecule type" value="Genomic_DNA"/>
</dbReference>
<evidence type="ECO:0000259" key="2">
    <source>
        <dbReference type="Pfam" id="PF00892"/>
    </source>
</evidence>
<keyword evidence="1" id="KW-0812">Transmembrane</keyword>
<keyword evidence="4" id="KW-1185">Reference proteome</keyword>
<evidence type="ECO:0000256" key="1">
    <source>
        <dbReference type="SAM" id="Phobius"/>
    </source>
</evidence>
<gene>
    <name evidence="3" type="ORF">THIARS_50053</name>
</gene>
<feature type="transmembrane region" description="Helical" evidence="1">
    <location>
        <begin position="292"/>
        <end position="310"/>
    </location>
</feature>
<dbReference type="PANTHER" id="PTHR22911">
    <property type="entry name" value="ACYL-MALONYL CONDENSING ENZYME-RELATED"/>
    <property type="match status" value="1"/>
</dbReference>
<dbReference type="InterPro" id="IPR037185">
    <property type="entry name" value="EmrE-like"/>
</dbReference>
<dbReference type="AlphaFoldDB" id="A0A238D0P7"/>